<evidence type="ECO:0000313" key="1">
    <source>
        <dbReference type="EMBL" id="QYZ78299.1"/>
    </source>
</evidence>
<sequence>MAGSFLASRLSDAGHAVDLYDRPVQTACGAAPCAWMATRDFPAVLEGEGLEPEDYVTERFDAFLFQGQRVTADLMTIQKPALIADLREGAGVRTGPLDPAGYDRIVDATGTARAYLPPIGGDDLCRCVQFRVRGGKGEVLPAVRYVRGGYAWSFPLGSDERHVGCLSHLADPSGLIGKTGFLDGERLCACRSRLRVTSPYRALPFVSGKVWGVGEAIGCTYPLVGDGIVPALVSARLLLDHFEDPAGYTRAVLDAFPAMQRERALLERMKGGRRPSPAWLAEVDTSRLGIRVGMASAAGLILKILAR</sequence>
<evidence type="ECO:0000313" key="2">
    <source>
        <dbReference type="Proteomes" id="UP000826709"/>
    </source>
</evidence>
<dbReference type="InterPro" id="IPR036188">
    <property type="entry name" value="FAD/NAD-bd_sf"/>
</dbReference>
<accession>A0A8G1EFM7</accession>
<gene>
    <name evidence="1" type="ORF">E2N92_02055</name>
</gene>
<dbReference type="Gene3D" id="3.50.50.60">
    <property type="entry name" value="FAD/NAD(P)-binding domain"/>
    <property type="match status" value="1"/>
</dbReference>
<dbReference type="SUPFAM" id="SSF51905">
    <property type="entry name" value="FAD/NAD(P)-binding domain"/>
    <property type="match status" value="1"/>
</dbReference>
<dbReference type="KEGG" id="mfk:E2N92_02055"/>
<protein>
    <recommendedName>
        <fullName evidence="3">NAD(P)/FAD-dependent oxidoreductase</fullName>
    </recommendedName>
</protein>
<dbReference type="Proteomes" id="UP000826709">
    <property type="component" value="Chromosome"/>
</dbReference>
<reference evidence="1" key="1">
    <citation type="journal article" date="2005" name="Int. J. Syst. Evol. Microbiol.">
        <title>Methanofollis formosanus sp. nov., isolated from a fish pond.</title>
        <authorList>
            <person name="Wu S.Y."/>
            <person name="Chen S.C."/>
            <person name="Lai M.C."/>
        </authorList>
    </citation>
    <scope>NUCLEOTIDE SEQUENCE</scope>
    <source>
        <strain evidence="1">ML15</strain>
    </source>
</reference>
<dbReference type="OrthoDB" id="6062at2157"/>
<dbReference type="AlphaFoldDB" id="A0A8G1EFM7"/>
<reference evidence="1" key="2">
    <citation type="submission" date="2019-03" db="EMBL/GenBank/DDBJ databases">
        <authorList>
            <person name="Chen S.-C."/>
            <person name="Wu S.-Y."/>
            <person name="Lai M.-C."/>
        </authorList>
    </citation>
    <scope>NUCLEOTIDE SEQUENCE</scope>
    <source>
        <strain evidence="1">ML15</strain>
    </source>
</reference>
<keyword evidence="2" id="KW-1185">Reference proteome</keyword>
<organism evidence="1 2">
    <name type="scientific">Methanofollis formosanus</name>
    <dbReference type="NCBI Taxonomy" id="299308"/>
    <lineage>
        <taxon>Archaea</taxon>
        <taxon>Methanobacteriati</taxon>
        <taxon>Methanobacteriota</taxon>
        <taxon>Stenosarchaea group</taxon>
        <taxon>Methanomicrobia</taxon>
        <taxon>Methanomicrobiales</taxon>
        <taxon>Methanomicrobiaceae</taxon>
        <taxon>Methanofollis</taxon>
    </lineage>
</organism>
<dbReference type="EMBL" id="CP037968">
    <property type="protein sequence ID" value="QYZ78299.1"/>
    <property type="molecule type" value="Genomic_DNA"/>
</dbReference>
<name>A0A8G1EFM7_9EURY</name>
<evidence type="ECO:0008006" key="3">
    <source>
        <dbReference type="Google" id="ProtNLM"/>
    </source>
</evidence>
<proteinExistence type="predicted"/>
<dbReference type="RefSeq" id="WP_220682045.1">
    <property type="nucleotide sequence ID" value="NZ_CP037968.1"/>
</dbReference>